<keyword evidence="2" id="KW-1133">Transmembrane helix</keyword>
<name>A0AAN8H8K7_CHAGU</name>
<evidence type="ECO:0000256" key="2">
    <source>
        <dbReference type="SAM" id="Phobius"/>
    </source>
</evidence>
<dbReference type="AlphaFoldDB" id="A0AAN8H8K7"/>
<reference evidence="3 4" key="1">
    <citation type="journal article" date="2023" name="Mol. Biol. Evol.">
        <title>Genomics of Secondarily Temperate Adaptation in the Only Non-Antarctic Icefish.</title>
        <authorList>
            <person name="Rivera-Colon A.G."/>
            <person name="Rayamajhi N."/>
            <person name="Minhas B.F."/>
            <person name="Madrigal G."/>
            <person name="Bilyk K.T."/>
            <person name="Yoon V."/>
            <person name="Hune M."/>
            <person name="Gregory S."/>
            <person name="Cheng C.H.C."/>
            <person name="Catchen J.M."/>
        </authorList>
    </citation>
    <scope>NUCLEOTIDE SEQUENCE [LARGE SCALE GENOMIC DNA]</scope>
    <source>
        <tissue evidence="3">White muscle</tissue>
    </source>
</reference>
<dbReference type="Proteomes" id="UP001331515">
    <property type="component" value="Unassembled WGS sequence"/>
</dbReference>
<keyword evidence="4" id="KW-1185">Reference proteome</keyword>
<sequence>MSSSLELKEVSFMSCYGTRRLCLSGVMRSGLGEQGEPGEQERDRPLQATSSEEVKAAFVWLLAAACLVIIPLYMSTDQAFQERSQPNRPTEECTTHRQQRLTSHSAAEMPDWGRHCKY</sequence>
<keyword evidence="2" id="KW-0812">Transmembrane</keyword>
<dbReference type="EMBL" id="JAURVH010001531">
    <property type="protein sequence ID" value="KAK5903474.1"/>
    <property type="molecule type" value="Genomic_DNA"/>
</dbReference>
<feature type="transmembrane region" description="Helical" evidence="2">
    <location>
        <begin position="57"/>
        <end position="74"/>
    </location>
</feature>
<gene>
    <name evidence="3" type="ORF">CgunFtcFv8_007252</name>
</gene>
<evidence type="ECO:0000313" key="4">
    <source>
        <dbReference type="Proteomes" id="UP001331515"/>
    </source>
</evidence>
<organism evidence="3 4">
    <name type="scientific">Champsocephalus gunnari</name>
    <name type="common">Mackerel icefish</name>
    <dbReference type="NCBI Taxonomy" id="52237"/>
    <lineage>
        <taxon>Eukaryota</taxon>
        <taxon>Metazoa</taxon>
        <taxon>Chordata</taxon>
        <taxon>Craniata</taxon>
        <taxon>Vertebrata</taxon>
        <taxon>Euteleostomi</taxon>
        <taxon>Actinopterygii</taxon>
        <taxon>Neopterygii</taxon>
        <taxon>Teleostei</taxon>
        <taxon>Neoteleostei</taxon>
        <taxon>Acanthomorphata</taxon>
        <taxon>Eupercaria</taxon>
        <taxon>Perciformes</taxon>
        <taxon>Notothenioidei</taxon>
        <taxon>Channichthyidae</taxon>
        <taxon>Champsocephalus</taxon>
    </lineage>
</organism>
<proteinExistence type="predicted"/>
<protein>
    <submittedName>
        <fullName evidence="3">Uncharacterized protein</fullName>
    </submittedName>
</protein>
<evidence type="ECO:0000256" key="1">
    <source>
        <dbReference type="SAM" id="MobiDB-lite"/>
    </source>
</evidence>
<comment type="caution">
    <text evidence="3">The sequence shown here is derived from an EMBL/GenBank/DDBJ whole genome shotgun (WGS) entry which is preliminary data.</text>
</comment>
<feature type="region of interest" description="Disordered" evidence="1">
    <location>
        <begin position="79"/>
        <end position="108"/>
    </location>
</feature>
<accession>A0AAN8H8K7</accession>
<keyword evidence="2" id="KW-0472">Membrane</keyword>
<feature type="compositionally biased region" description="Polar residues" evidence="1">
    <location>
        <begin position="79"/>
        <end position="88"/>
    </location>
</feature>
<evidence type="ECO:0000313" key="3">
    <source>
        <dbReference type="EMBL" id="KAK5903474.1"/>
    </source>
</evidence>